<accession>A0A9X6R8T2</accession>
<sequence length="103" mass="12292">MNKRETRIRILDLQDQYCMECQYYNRVRTYCMDDCKIGKEIYQLGTGLIFDEKDSKRKVKMKWDSICQQALLLRGKGYTYQRIANQLGCHASSLRKQLKKRGL</sequence>
<comment type="caution">
    <text evidence="1">The sequence shown here is derived from an EMBL/GenBank/DDBJ whole genome shotgun (WGS) entry which is preliminary data.</text>
</comment>
<name>A0A9X6R8T2_BACTV</name>
<dbReference type="RefSeq" id="WP_088071044.1">
    <property type="nucleotide sequence ID" value="NZ_MOOV01000283.1"/>
</dbReference>
<dbReference type="Proteomes" id="UP000195160">
    <property type="component" value="Unassembled WGS sequence"/>
</dbReference>
<evidence type="ECO:0008006" key="3">
    <source>
        <dbReference type="Google" id="ProtNLM"/>
    </source>
</evidence>
<protein>
    <recommendedName>
        <fullName evidence="3">Zinc-finger domain-containing protein</fullName>
    </recommendedName>
</protein>
<evidence type="ECO:0000313" key="2">
    <source>
        <dbReference type="Proteomes" id="UP000195160"/>
    </source>
</evidence>
<proteinExistence type="predicted"/>
<organism evidence="1 2">
    <name type="scientific">Bacillus thuringiensis subsp. medellin</name>
    <dbReference type="NCBI Taxonomy" id="79672"/>
    <lineage>
        <taxon>Bacteria</taxon>
        <taxon>Bacillati</taxon>
        <taxon>Bacillota</taxon>
        <taxon>Bacilli</taxon>
        <taxon>Bacillales</taxon>
        <taxon>Bacillaceae</taxon>
        <taxon>Bacillus</taxon>
        <taxon>Bacillus cereus group</taxon>
    </lineage>
</organism>
<evidence type="ECO:0000313" key="1">
    <source>
        <dbReference type="EMBL" id="OUB84422.1"/>
    </source>
</evidence>
<dbReference type="Gene3D" id="1.10.10.60">
    <property type="entry name" value="Homeodomain-like"/>
    <property type="match status" value="1"/>
</dbReference>
<reference evidence="1 2" key="1">
    <citation type="submission" date="2016-10" db="EMBL/GenBank/DDBJ databases">
        <title>Comparative genomics of Bacillus thuringiensis reveals a path to pathogens against multiple invertebrate hosts.</title>
        <authorList>
            <person name="Zheng J."/>
            <person name="Gao Q."/>
            <person name="Liu H."/>
            <person name="Peng D."/>
            <person name="Ruan L."/>
            <person name="Sun M."/>
        </authorList>
    </citation>
    <scope>NUCLEOTIDE SEQUENCE [LARGE SCALE GENOMIC DNA]</scope>
    <source>
        <strain evidence="1">T30001</strain>
    </source>
</reference>
<dbReference type="AlphaFoldDB" id="A0A9X6R8T2"/>
<dbReference type="EMBL" id="MOOV01000283">
    <property type="protein sequence ID" value="OUB84422.1"/>
    <property type="molecule type" value="Genomic_DNA"/>
</dbReference>
<gene>
    <name evidence="1" type="ORF">BK784_35675</name>
</gene>